<feature type="compositionally biased region" description="Basic residues" evidence="9">
    <location>
        <begin position="402"/>
        <end position="418"/>
    </location>
</feature>
<keyword evidence="3 10" id="KW-0732">Signal</keyword>
<dbReference type="Gene3D" id="1.10.238.10">
    <property type="entry name" value="EF-hand"/>
    <property type="match status" value="1"/>
</dbReference>
<evidence type="ECO:0000256" key="6">
    <source>
        <dbReference type="ARBA" id="ARBA00023180"/>
    </source>
</evidence>
<dbReference type="FunFam" id="3.10.50.40:FF:000006">
    <property type="entry name" value="Peptidyl-prolyl cis-trans isomerase"/>
    <property type="match status" value="1"/>
</dbReference>
<evidence type="ECO:0000256" key="3">
    <source>
        <dbReference type="ARBA" id="ARBA00022729"/>
    </source>
</evidence>
<feature type="chain" id="PRO_5043669265" description="peptidylprolyl isomerase" evidence="10">
    <location>
        <begin position="23"/>
        <end position="434"/>
    </location>
</feature>
<sequence>MGLSSFSPLIILGLFCAVAIVAEEDASGLKVEVLFKPETCDRTSQDKELLTMHYTGTLDDGKKFDSSLDRNQPFSFQLGVGHVIKGWDQGLKDMCIGEKRKLTIPPELGYGDQGIADVIPGGATLIFEVELLDIGEAPPAVNVFKEIDENADEQLSREEVSAYIKKQLPDEAIEEGSDQDPDKITEEIFQHEDKDLIEAPSPPTKITVTNQGSADNVDSFPSPIIAEARAICDCTPTPCNKELLKFKSRGPIHLVGGFVRAQWLIPVLSTGAARLTAILPTLRSGNTCACSSSASKLTDEHLDDLDIQDRRCILEAAHALHFSEETGEALSNNSQLDLSGANVTMSAVVSEGGAVPASAPGSAKPVSMMLSNLTDELKERDSGANSGGLRYVESTEEAPLRHERRSRRCSNGRGRRGNRTTPVSEAAISSLPPG</sequence>
<dbReference type="EC" id="5.2.1.8" evidence="2 8"/>
<evidence type="ECO:0000256" key="1">
    <source>
        <dbReference type="ARBA" id="ARBA00000971"/>
    </source>
</evidence>
<feature type="signal peptide" evidence="10">
    <location>
        <begin position="1"/>
        <end position="22"/>
    </location>
</feature>
<keyword evidence="4" id="KW-0677">Repeat</keyword>
<evidence type="ECO:0000256" key="8">
    <source>
        <dbReference type="PROSITE-ProRule" id="PRU00277"/>
    </source>
</evidence>
<keyword evidence="7 8" id="KW-0413">Isomerase</keyword>
<evidence type="ECO:0000256" key="9">
    <source>
        <dbReference type="SAM" id="MobiDB-lite"/>
    </source>
</evidence>
<evidence type="ECO:0000256" key="10">
    <source>
        <dbReference type="SAM" id="SignalP"/>
    </source>
</evidence>
<organism evidence="11">
    <name type="scientific">Cyprideis torosa</name>
    <dbReference type="NCBI Taxonomy" id="163714"/>
    <lineage>
        <taxon>Eukaryota</taxon>
        <taxon>Metazoa</taxon>
        <taxon>Ecdysozoa</taxon>
        <taxon>Arthropoda</taxon>
        <taxon>Crustacea</taxon>
        <taxon>Oligostraca</taxon>
        <taxon>Ostracoda</taxon>
        <taxon>Podocopa</taxon>
        <taxon>Podocopida</taxon>
        <taxon>Cytherocopina</taxon>
        <taxon>Cytheroidea</taxon>
        <taxon>Cytherideidae</taxon>
        <taxon>Cyprideis</taxon>
    </lineage>
</organism>
<feature type="region of interest" description="Disordered" evidence="9">
    <location>
        <begin position="378"/>
        <end position="434"/>
    </location>
</feature>
<dbReference type="PANTHER" id="PTHR46222">
    <property type="entry name" value="PEPTIDYL-PROLYL CIS-TRANS ISOMERASE FKBP7/14"/>
    <property type="match status" value="1"/>
</dbReference>
<dbReference type="GO" id="GO:0003755">
    <property type="term" value="F:peptidyl-prolyl cis-trans isomerase activity"/>
    <property type="evidence" value="ECO:0007669"/>
    <property type="project" value="UniProtKB-KW"/>
</dbReference>
<dbReference type="Gene3D" id="3.10.50.40">
    <property type="match status" value="1"/>
</dbReference>
<dbReference type="InterPro" id="IPR001179">
    <property type="entry name" value="PPIase_FKBP_dom"/>
</dbReference>
<evidence type="ECO:0000256" key="5">
    <source>
        <dbReference type="ARBA" id="ARBA00023110"/>
    </source>
</evidence>
<keyword evidence="5 8" id="KW-0697">Rotamase</keyword>
<dbReference type="PANTHER" id="PTHR46222:SF3">
    <property type="entry name" value="PEPTIDYLPROLYL ISOMERASE"/>
    <property type="match status" value="1"/>
</dbReference>
<dbReference type="SUPFAM" id="SSF54534">
    <property type="entry name" value="FKBP-like"/>
    <property type="match status" value="1"/>
</dbReference>
<dbReference type="InterPro" id="IPR046357">
    <property type="entry name" value="PPIase_dom_sf"/>
</dbReference>
<keyword evidence="6" id="KW-0325">Glycoprotein</keyword>
<dbReference type="InterPro" id="IPR052273">
    <property type="entry name" value="PPIase_FKBP"/>
</dbReference>
<dbReference type="Pfam" id="PF00254">
    <property type="entry name" value="FKBP_C"/>
    <property type="match status" value="1"/>
</dbReference>
<proteinExistence type="predicted"/>
<gene>
    <name evidence="11" type="ORF">CTOB1V02_LOCUS837</name>
</gene>
<reference evidence="11" key="1">
    <citation type="submission" date="2020-11" db="EMBL/GenBank/DDBJ databases">
        <authorList>
            <person name="Tran Van P."/>
        </authorList>
    </citation>
    <scope>NUCLEOTIDE SEQUENCE</scope>
</reference>
<name>A0A7R8ZKK8_9CRUS</name>
<dbReference type="OrthoDB" id="1902587at2759"/>
<evidence type="ECO:0000313" key="11">
    <source>
        <dbReference type="EMBL" id="CAD7222840.1"/>
    </source>
</evidence>
<dbReference type="PROSITE" id="PS50059">
    <property type="entry name" value="FKBP_PPIASE"/>
    <property type="match status" value="1"/>
</dbReference>
<protein>
    <recommendedName>
        <fullName evidence="2 8">peptidylprolyl isomerase</fullName>
        <ecNumber evidence="2 8">5.2.1.8</ecNumber>
    </recommendedName>
</protein>
<comment type="catalytic activity">
    <reaction evidence="1 8">
        <text>[protein]-peptidylproline (omega=180) = [protein]-peptidylproline (omega=0)</text>
        <dbReference type="Rhea" id="RHEA:16237"/>
        <dbReference type="Rhea" id="RHEA-COMP:10747"/>
        <dbReference type="Rhea" id="RHEA-COMP:10748"/>
        <dbReference type="ChEBI" id="CHEBI:83833"/>
        <dbReference type="ChEBI" id="CHEBI:83834"/>
        <dbReference type="EC" id="5.2.1.8"/>
    </reaction>
</comment>
<evidence type="ECO:0000256" key="2">
    <source>
        <dbReference type="ARBA" id="ARBA00013194"/>
    </source>
</evidence>
<dbReference type="AlphaFoldDB" id="A0A7R8ZKK8"/>
<evidence type="ECO:0000256" key="7">
    <source>
        <dbReference type="ARBA" id="ARBA00023235"/>
    </source>
</evidence>
<dbReference type="EMBL" id="OB660110">
    <property type="protein sequence ID" value="CAD7222840.1"/>
    <property type="molecule type" value="Genomic_DNA"/>
</dbReference>
<evidence type="ECO:0000256" key="4">
    <source>
        <dbReference type="ARBA" id="ARBA00022737"/>
    </source>
</evidence>
<accession>A0A7R8ZKK8</accession>